<feature type="domain" description="PilZ" evidence="5">
    <location>
        <begin position="194"/>
        <end position="302"/>
    </location>
</feature>
<dbReference type="InterPro" id="IPR012349">
    <property type="entry name" value="Split_barrel_FMN-bd"/>
</dbReference>
<dbReference type="InterPro" id="IPR009875">
    <property type="entry name" value="PilZ_domain"/>
</dbReference>
<keyword evidence="3" id="KW-0975">Bacterial flagellum</keyword>
<dbReference type="HOGENOM" id="CLU_073573_1_1_4"/>
<organism evidence="7 8">
    <name type="scientific">Thiobacillus denitrificans (strain ATCC 25259 / T1)</name>
    <dbReference type="NCBI Taxonomy" id="292415"/>
    <lineage>
        <taxon>Bacteria</taxon>
        <taxon>Pseudomonadati</taxon>
        <taxon>Pseudomonadota</taxon>
        <taxon>Betaproteobacteria</taxon>
        <taxon>Nitrosomonadales</taxon>
        <taxon>Thiobacillaceae</taxon>
        <taxon>Thiobacillus</taxon>
    </lineage>
</organism>
<dbReference type="KEGG" id="tbd:Tbd_1957"/>
<dbReference type="STRING" id="292415.Tbd_1957"/>
<dbReference type="GO" id="GO:0035438">
    <property type="term" value="F:cyclic-di-GMP binding"/>
    <property type="evidence" value="ECO:0007669"/>
    <property type="project" value="InterPro"/>
</dbReference>
<reference evidence="7 8" key="1">
    <citation type="journal article" date="2006" name="J. Bacteriol.">
        <title>The genome sequence of the obligately chemolithoautotrophic, facultatively anaerobic bacterium Thiobacillus denitrificans.</title>
        <authorList>
            <person name="Beller H.R."/>
            <person name="Chain P.S."/>
            <person name="Letain T.E."/>
            <person name="Chakicherla A."/>
            <person name="Larimer F.W."/>
            <person name="Richardson P.M."/>
            <person name="Coleman M.A."/>
            <person name="Wood A.P."/>
            <person name="Kelly D.P."/>
        </authorList>
    </citation>
    <scope>NUCLEOTIDE SEQUENCE [LARGE SCALE GENOMIC DNA]</scope>
    <source>
        <strain evidence="7 8">ATCC 25259</strain>
    </source>
</reference>
<dbReference type="EMBL" id="CP000116">
    <property type="protein sequence ID" value="AAZ97910.1"/>
    <property type="molecule type" value="Genomic_DNA"/>
</dbReference>
<accession>Q3SHH6</accession>
<evidence type="ECO:0008006" key="9">
    <source>
        <dbReference type="Google" id="ProtNLM"/>
    </source>
</evidence>
<dbReference type="InterPro" id="IPR009926">
    <property type="entry name" value="T3SS_YcgR_PilZN"/>
</dbReference>
<evidence type="ECO:0000259" key="5">
    <source>
        <dbReference type="Pfam" id="PF07238"/>
    </source>
</evidence>
<sequence>MDNPRSIRVHASELEVGRPLSWAVYDENGVLLLNKGMAPATEAQIIAMLQRGVFRQPGSGVGAGAAGSKSAIPPMGLGPSEDESKTRLTGDPIPFDDLAMQPGEVLQLHPALEVVAADVPAVLIGYLKDRAIVVATPMVSGKPLLVKDGTLFNIKTFSGTSLYNFRTRVLASHSHPMPHLHLEYPRLVCQTKIRKALRALTDLPATLLNPASGDSRDVVLKDLSVGGAKIVLPEPVTCAKGDPFVVGFRIKIGDDLEEAIRADAVMCSAESRTGKETTVHTMSVQFKELPKSTSLAIMALVYRLQLRKG</sequence>
<dbReference type="SUPFAM" id="SSF141371">
    <property type="entry name" value="PilZ domain-like"/>
    <property type="match status" value="2"/>
</dbReference>
<evidence type="ECO:0000313" key="7">
    <source>
        <dbReference type="EMBL" id="AAZ97910.1"/>
    </source>
</evidence>
<dbReference type="OrthoDB" id="5293692at2"/>
<dbReference type="Gene3D" id="2.30.110.10">
    <property type="entry name" value="Electron Transport, Fmn-binding Protein, Chain A"/>
    <property type="match status" value="1"/>
</dbReference>
<evidence type="ECO:0000256" key="2">
    <source>
        <dbReference type="ARBA" id="ARBA00022741"/>
    </source>
</evidence>
<evidence type="ECO:0000259" key="6">
    <source>
        <dbReference type="Pfam" id="PF12945"/>
    </source>
</evidence>
<evidence type="ECO:0000256" key="3">
    <source>
        <dbReference type="ARBA" id="ARBA00023143"/>
    </source>
</evidence>
<dbReference type="AlphaFoldDB" id="Q3SHH6"/>
<dbReference type="Pfam" id="PF12945">
    <property type="entry name" value="PilZNR"/>
    <property type="match status" value="1"/>
</dbReference>
<dbReference type="SMR" id="Q3SHH6"/>
<keyword evidence="1" id="KW-0973">c-di-GMP</keyword>
<proteinExistence type="predicted"/>
<dbReference type="DNASU" id="3674067"/>
<dbReference type="Pfam" id="PF07238">
    <property type="entry name" value="PilZ"/>
    <property type="match status" value="1"/>
</dbReference>
<gene>
    <name evidence="7" type="ordered locus">Tbd_1957</name>
</gene>
<keyword evidence="2" id="KW-0547">Nucleotide-binding</keyword>
<dbReference type="Proteomes" id="UP000008291">
    <property type="component" value="Chromosome"/>
</dbReference>
<feature type="region of interest" description="Disordered" evidence="4">
    <location>
        <begin position="60"/>
        <end position="89"/>
    </location>
</feature>
<feature type="domain" description="Type III secretion system flagellar brake protein YcgR PilZN" evidence="6">
    <location>
        <begin position="102"/>
        <end position="185"/>
    </location>
</feature>
<evidence type="ECO:0000256" key="1">
    <source>
        <dbReference type="ARBA" id="ARBA00022636"/>
    </source>
</evidence>
<evidence type="ECO:0000313" key="8">
    <source>
        <dbReference type="Proteomes" id="UP000008291"/>
    </source>
</evidence>
<dbReference type="Gene3D" id="2.40.10.220">
    <property type="entry name" value="predicted glycosyltransferase like domains"/>
    <property type="match status" value="1"/>
</dbReference>
<dbReference type="RefSeq" id="WP_011312469.1">
    <property type="nucleotide sequence ID" value="NC_007404.1"/>
</dbReference>
<name>Q3SHH6_THIDA</name>
<keyword evidence="8" id="KW-1185">Reference proteome</keyword>
<evidence type="ECO:0000256" key="4">
    <source>
        <dbReference type="SAM" id="MobiDB-lite"/>
    </source>
</evidence>
<protein>
    <recommendedName>
        <fullName evidence="9">Flagellar brake protein</fullName>
    </recommendedName>
</protein>
<dbReference type="eggNOG" id="COG5581">
    <property type="taxonomic scope" value="Bacteria"/>
</dbReference>